<dbReference type="InterPro" id="IPR050942">
    <property type="entry name" value="F-box_BR-signaling"/>
</dbReference>
<dbReference type="InterPro" id="IPR005174">
    <property type="entry name" value="KIB1-4_b-propeller"/>
</dbReference>
<evidence type="ECO:0000259" key="2">
    <source>
        <dbReference type="Pfam" id="PF03478"/>
    </source>
</evidence>
<dbReference type="Proteomes" id="UP000824120">
    <property type="component" value="Chromosome 8"/>
</dbReference>
<sequence>MAIWEELPVDLLVKIANRVKVMEDFIALRAVCTSWRVSITNDDFDMFSPQVPLLMLNATKDNKYHKYREFYSLSKKKVVRVFLPEARGRDCVSSEGWLCTMSCYRKKMNLLHPFSRTQIQLPPLISLVVSLGVKIMSIGEESLIQKVALSASPCITSDYVLMVSVLIDHDNYLAFWRPGDRKWSRSNINTTIPTWGNATSIIYYNGQFYCVTCYGQLWVFDVVMESKSIHVKPRFVARVDGNIYPNKQYYRLVKTSNALLIVTKSSTHLRYKVSELDTFTGRLNNITNLGDSSIFLSNDDGGSIINCFEFRGVVKPNHIYFTDMWTYNIEDEKIEYFHPGPSSICPLTWVTPSFQHRHVTRKVYELHVIKGKLNKINTLGDSGVSLLACILRKN</sequence>
<name>A0A9J5Y2U2_SOLCO</name>
<dbReference type="InterPro" id="IPR036047">
    <property type="entry name" value="F-box-like_dom_sf"/>
</dbReference>
<dbReference type="AlphaFoldDB" id="A0A9J5Y2U2"/>
<proteinExistence type="predicted"/>
<protein>
    <recommendedName>
        <fullName evidence="5">F-box domain-containing protein</fullName>
    </recommendedName>
</protein>
<comment type="caution">
    <text evidence="3">The sequence shown here is derived from an EMBL/GenBank/DDBJ whole genome shotgun (WGS) entry which is preliminary data.</text>
</comment>
<dbReference type="InterPro" id="IPR001810">
    <property type="entry name" value="F-box_dom"/>
</dbReference>
<dbReference type="PANTHER" id="PTHR44259:SF52">
    <property type="entry name" value="UBIQUITIN-PROTEIN LIGASE"/>
    <property type="match status" value="1"/>
</dbReference>
<dbReference type="EMBL" id="JACXVP010000008">
    <property type="protein sequence ID" value="KAG5593446.1"/>
    <property type="molecule type" value="Genomic_DNA"/>
</dbReference>
<dbReference type="Pfam" id="PF00646">
    <property type="entry name" value="F-box"/>
    <property type="match status" value="1"/>
</dbReference>
<gene>
    <name evidence="3" type="ORF">H5410_043960</name>
</gene>
<evidence type="ECO:0000313" key="4">
    <source>
        <dbReference type="Proteomes" id="UP000824120"/>
    </source>
</evidence>
<organism evidence="3 4">
    <name type="scientific">Solanum commersonii</name>
    <name type="common">Commerson's wild potato</name>
    <name type="synonym">Commerson's nightshade</name>
    <dbReference type="NCBI Taxonomy" id="4109"/>
    <lineage>
        <taxon>Eukaryota</taxon>
        <taxon>Viridiplantae</taxon>
        <taxon>Streptophyta</taxon>
        <taxon>Embryophyta</taxon>
        <taxon>Tracheophyta</taxon>
        <taxon>Spermatophyta</taxon>
        <taxon>Magnoliopsida</taxon>
        <taxon>eudicotyledons</taxon>
        <taxon>Gunneridae</taxon>
        <taxon>Pentapetalae</taxon>
        <taxon>asterids</taxon>
        <taxon>lamiids</taxon>
        <taxon>Solanales</taxon>
        <taxon>Solanaceae</taxon>
        <taxon>Solanoideae</taxon>
        <taxon>Solaneae</taxon>
        <taxon>Solanum</taxon>
    </lineage>
</organism>
<dbReference type="SUPFAM" id="SSF81383">
    <property type="entry name" value="F-box domain"/>
    <property type="match status" value="1"/>
</dbReference>
<evidence type="ECO:0000259" key="1">
    <source>
        <dbReference type="Pfam" id="PF00646"/>
    </source>
</evidence>
<dbReference type="OrthoDB" id="642536at2759"/>
<dbReference type="Pfam" id="PF03478">
    <property type="entry name" value="Beta-prop_KIB1-4"/>
    <property type="match status" value="1"/>
</dbReference>
<feature type="domain" description="F-box" evidence="1">
    <location>
        <begin position="4"/>
        <end position="44"/>
    </location>
</feature>
<evidence type="ECO:0000313" key="3">
    <source>
        <dbReference type="EMBL" id="KAG5593446.1"/>
    </source>
</evidence>
<accession>A0A9J5Y2U2</accession>
<evidence type="ECO:0008006" key="5">
    <source>
        <dbReference type="Google" id="ProtNLM"/>
    </source>
</evidence>
<keyword evidence="4" id="KW-1185">Reference proteome</keyword>
<dbReference type="PANTHER" id="PTHR44259">
    <property type="entry name" value="OS07G0183000 PROTEIN-RELATED"/>
    <property type="match status" value="1"/>
</dbReference>
<reference evidence="3 4" key="1">
    <citation type="submission" date="2020-09" db="EMBL/GenBank/DDBJ databases">
        <title>De no assembly of potato wild relative species, Solanum commersonii.</title>
        <authorList>
            <person name="Cho K."/>
        </authorList>
    </citation>
    <scope>NUCLEOTIDE SEQUENCE [LARGE SCALE GENOMIC DNA]</scope>
    <source>
        <strain evidence="3">LZ3.2</strain>
        <tissue evidence="3">Leaf</tissue>
    </source>
</reference>
<feature type="domain" description="KIB1-4 beta-propeller" evidence="2">
    <location>
        <begin position="70"/>
        <end position="334"/>
    </location>
</feature>